<evidence type="ECO:0000313" key="3">
    <source>
        <dbReference type="Proteomes" id="UP000789342"/>
    </source>
</evidence>
<dbReference type="GO" id="GO:0005737">
    <property type="term" value="C:cytoplasm"/>
    <property type="evidence" value="ECO:0007669"/>
    <property type="project" value="TreeGrafter"/>
</dbReference>
<dbReference type="OrthoDB" id="5061070at2759"/>
<dbReference type="InterPro" id="IPR003130">
    <property type="entry name" value="GED"/>
</dbReference>
<dbReference type="Pfam" id="PF01031">
    <property type="entry name" value="Dynamin_M"/>
    <property type="match status" value="1"/>
</dbReference>
<sequence length="407" mass="48118">YYVIKNPNKKRLMENITFEEAREEEITFFESESPWRDNYEFNERIGVKKLQLKLSDLLIKAIVHELPIINKEIQRKLEETLKELDKIPEPLGRNPRVELFYLIEECGTKINKGLDDNAELWCSINTEFIKFKKGLCSSRPIFVVGKNSRRETAKFDVLEKFTNDPNDPTIEEGIEIAEDQITDQINKLRGRSLPGITPYSAVIKLIESSQGKWKHPSLDCLDRVYYIMTNLVEKIVDETFSRFPNSHAQVKLYTNKWLDDCKEKTVKHIDFMFELELDNNHPFTLDSSEMMSKKVKYLNELHQAVKNEMRQPTETLEVIAFVMAYFSIAFKRYADNISKIIIHSFIYGFTKHIKEKLMELFISGDNNYDIEELVREDYNIKNRREELKIKEKHMKEVLESLIRFGFK</sequence>
<dbReference type="GO" id="GO:0016020">
    <property type="term" value="C:membrane"/>
    <property type="evidence" value="ECO:0007669"/>
    <property type="project" value="TreeGrafter"/>
</dbReference>
<evidence type="ECO:0000313" key="2">
    <source>
        <dbReference type="EMBL" id="CAG8734418.1"/>
    </source>
</evidence>
<dbReference type="PANTHER" id="PTHR11566">
    <property type="entry name" value="DYNAMIN"/>
    <property type="match status" value="1"/>
</dbReference>
<protein>
    <submittedName>
        <fullName evidence="2">11273_t:CDS:1</fullName>
    </submittedName>
</protein>
<dbReference type="InterPro" id="IPR022812">
    <property type="entry name" value="Dynamin"/>
</dbReference>
<dbReference type="PANTHER" id="PTHR11566:SF21">
    <property type="entry name" value="DYNAMIN RELATED PROTEIN 1, ISOFORM A"/>
    <property type="match status" value="1"/>
</dbReference>
<dbReference type="GO" id="GO:0008017">
    <property type="term" value="F:microtubule binding"/>
    <property type="evidence" value="ECO:0007669"/>
    <property type="project" value="TreeGrafter"/>
</dbReference>
<evidence type="ECO:0000259" key="1">
    <source>
        <dbReference type="PROSITE" id="PS51388"/>
    </source>
</evidence>
<dbReference type="Gene3D" id="1.20.120.1240">
    <property type="entry name" value="Dynamin, middle domain"/>
    <property type="match status" value="1"/>
</dbReference>
<accession>A0A9N9IF61</accession>
<dbReference type="InterPro" id="IPR020850">
    <property type="entry name" value="GED_dom"/>
</dbReference>
<feature type="non-terminal residue" evidence="2">
    <location>
        <position position="407"/>
    </location>
</feature>
<dbReference type="GO" id="GO:0003924">
    <property type="term" value="F:GTPase activity"/>
    <property type="evidence" value="ECO:0007669"/>
    <property type="project" value="InterPro"/>
</dbReference>
<name>A0A9N9IF61_9GLOM</name>
<dbReference type="Pfam" id="PF02212">
    <property type="entry name" value="GED"/>
    <property type="match status" value="1"/>
</dbReference>
<dbReference type="GO" id="GO:0005874">
    <property type="term" value="C:microtubule"/>
    <property type="evidence" value="ECO:0007669"/>
    <property type="project" value="TreeGrafter"/>
</dbReference>
<comment type="caution">
    <text evidence="2">The sequence shown here is derived from an EMBL/GenBank/DDBJ whole genome shotgun (WGS) entry which is preliminary data.</text>
</comment>
<gene>
    <name evidence="2" type="ORF">AMORRO_LOCUS14270</name>
</gene>
<dbReference type="GO" id="GO:0005525">
    <property type="term" value="F:GTP binding"/>
    <property type="evidence" value="ECO:0007669"/>
    <property type="project" value="InterPro"/>
</dbReference>
<dbReference type="AlphaFoldDB" id="A0A9N9IF61"/>
<keyword evidence="3" id="KW-1185">Reference proteome</keyword>
<reference evidence="2" key="1">
    <citation type="submission" date="2021-06" db="EMBL/GenBank/DDBJ databases">
        <authorList>
            <person name="Kallberg Y."/>
            <person name="Tangrot J."/>
            <person name="Rosling A."/>
        </authorList>
    </citation>
    <scope>NUCLEOTIDE SEQUENCE</scope>
    <source>
        <strain evidence="2">CL551</strain>
    </source>
</reference>
<proteinExistence type="predicted"/>
<dbReference type="InterPro" id="IPR000375">
    <property type="entry name" value="Dynamin_stalk"/>
</dbReference>
<dbReference type="EMBL" id="CAJVPV010027566">
    <property type="protein sequence ID" value="CAG8734418.1"/>
    <property type="molecule type" value="Genomic_DNA"/>
</dbReference>
<dbReference type="Proteomes" id="UP000789342">
    <property type="component" value="Unassembled WGS sequence"/>
</dbReference>
<dbReference type="Gene3D" id="3.40.50.300">
    <property type="entry name" value="P-loop containing nucleotide triphosphate hydrolases"/>
    <property type="match status" value="1"/>
</dbReference>
<organism evidence="2 3">
    <name type="scientific">Acaulospora morrowiae</name>
    <dbReference type="NCBI Taxonomy" id="94023"/>
    <lineage>
        <taxon>Eukaryota</taxon>
        <taxon>Fungi</taxon>
        <taxon>Fungi incertae sedis</taxon>
        <taxon>Mucoromycota</taxon>
        <taxon>Glomeromycotina</taxon>
        <taxon>Glomeromycetes</taxon>
        <taxon>Diversisporales</taxon>
        <taxon>Acaulosporaceae</taxon>
        <taxon>Acaulospora</taxon>
    </lineage>
</organism>
<dbReference type="InterPro" id="IPR027417">
    <property type="entry name" value="P-loop_NTPase"/>
</dbReference>
<feature type="domain" description="GED" evidence="1">
    <location>
        <begin position="315"/>
        <end position="407"/>
    </location>
</feature>
<dbReference type="PROSITE" id="PS51388">
    <property type="entry name" value="GED"/>
    <property type="match status" value="1"/>
</dbReference>